<evidence type="ECO:0000256" key="1">
    <source>
        <dbReference type="ARBA" id="ARBA00004141"/>
    </source>
</evidence>
<dbReference type="PANTHER" id="PTHR43066:SF26">
    <property type="entry name" value="RHOMBOID PROTEASE GLPG"/>
    <property type="match status" value="1"/>
</dbReference>
<comment type="subcellular location">
    <subcellularLocation>
        <location evidence="1">Membrane</location>
        <topology evidence="1">Multi-pass membrane protein</topology>
    </subcellularLocation>
</comment>
<evidence type="ECO:0000313" key="9">
    <source>
        <dbReference type="EMBL" id="GGB78601.1"/>
    </source>
</evidence>
<dbReference type="InterPro" id="IPR035952">
    <property type="entry name" value="Rhomboid-like_sf"/>
</dbReference>
<evidence type="ECO:0000256" key="6">
    <source>
        <dbReference type="ARBA" id="ARBA00023136"/>
    </source>
</evidence>
<evidence type="ECO:0000256" key="7">
    <source>
        <dbReference type="SAM" id="Phobius"/>
    </source>
</evidence>
<dbReference type="GO" id="GO:0008233">
    <property type="term" value="F:peptidase activity"/>
    <property type="evidence" value="ECO:0007669"/>
    <property type="project" value="UniProtKB-KW"/>
</dbReference>
<dbReference type="GO" id="GO:0006508">
    <property type="term" value="P:proteolysis"/>
    <property type="evidence" value="ECO:0007669"/>
    <property type="project" value="UniProtKB-KW"/>
</dbReference>
<comment type="caution">
    <text evidence="9">The sequence shown here is derived from an EMBL/GenBank/DDBJ whole genome shotgun (WGS) entry which is preliminary data.</text>
</comment>
<keyword evidence="4 7" id="KW-0812">Transmembrane</keyword>
<feature type="transmembrane region" description="Helical" evidence="7">
    <location>
        <begin position="21"/>
        <end position="41"/>
    </location>
</feature>
<feature type="domain" description="Peptidase S54 rhomboid" evidence="8">
    <location>
        <begin position="75"/>
        <end position="217"/>
    </location>
</feature>
<evidence type="ECO:0000256" key="4">
    <source>
        <dbReference type="ARBA" id="ARBA00022692"/>
    </source>
</evidence>
<accession>A0ABQ1JUN6</accession>
<feature type="transmembrane region" description="Helical" evidence="7">
    <location>
        <begin position="114"/>
        <end position="136"/>
    </location>
</feature>
<dbReference type="InterPro" id="IPR022764">
    <property type="entry name" value="Peptidase_S54_rhomboid_dom"/>
</dbReference>
<protein>
    <submittedName>
        <fullName evidence="9">Rhomboid family intramembrane serine protease</fullName>
    </submittedName>
</protein>
<dbReference type="PANTHER" id="PTHR43066">
    <property type="entry name" value="RHOMBOID-RELATED PROTEIN"/>
    <property type="match status" value="1"/>
</dbReference>
<keyword evidence="6 7" id="KW-0472">Membrane</keyword>
<gene>
    <name evidence="9" type="ORF">GCM10011503_29280</name>
</gene>
<sequence length="229" mass="24358">MRIDEQEQVIPPPREPVFNGFPLIVLLLSGAIIAVSLADLMGGGGIRDYLWNLCVVAYDPDTTYVGRPLGDVGPLFLHVFLHGSVFHLFMNMAMMVAFGPAIAKAFGEDVRGAAAFIVFFFACAGAGALAEIGWAMLQQDPIFALGASSSLSGFFAAAGWMMGGLRGALRLSLPWLVINLVIAVAGPDLVQSLLGMRLAWAAHIGGLVAGFVLFPVMIKIMRPGIRLLD</sequence>
<keyword evidence="9" id="KW-0378">Hydrolase</keyword>
<feature type="transmembrane region" description="Helical" evidence="7">
    <location>
        <begin position="75"/>
        <end position="102"/>
    </location>
</feature>
<dbReference type="Pfam" id="PF01694">
    <property type="entry name" value="Rhomboid"/>
    <property type="match status" value="1"/>
</dbReference>
<dbReference type="Gene3D" id="1.20.1540.10">
    <property type="entry name" value="Rhomboid-like"/>
    <property type="match status" value="1"/>
</dbReference>
<evidence type="ECO:0000256" key="3">
    <source>
        <dbReference type="ARBA" id="ARBA00022519"/>
    </source>
</evidence>
<dbReference type="RefSeq" id="WP_158084573.1">
    <property type="nucleotide sequence ID" value="NZ_BMKF01000002.1"/>
</dbReference>
<organism evidence="9 10">
    <name type="scientific">Henriciella pelagia</name>
    <dbReference type="NCBI Taxonomy" id="1977912"/>
    <lineage>
        <taxon>Bacteria</taxon>
        <taxon>Pseudomonadati</taxon>
        <taxon>Pseudomonadota</taxon>
        <taxon>Alphaproteobacteria</taxon>
        <taxon>Hyphomonadales</taxon>
        <taxon>Hyphomonadaceae</taxon>
        <taxon>Henriciella</taxon>
    </lineage>
</organism>
<keyword evidence="5 7" id="KW-1133">Transmembrane helix</keyword>
<keyword evidence="3" id="KW-0997">Cell inner membrane</keyword>
<dbReference type="SUPFAM" id="SSF144091">
    <property type="entry name" value="Rhomboid-like"/>
    <property type="match status" value="1"/>
</dbReference>
<dbReference type="Proteomes" id="UP000628854">
    <property type="component" value="Unassembled WGS sequence"/>
</dbReference>
<feature type="transmembrane region" description="Helical" evidence="7">
    <location>
        <begin position="198"/>
        <end position="218"/>
    </location>
</feature>
<keyword evidence="10" id="KW-1185">Reference proteome</keyword>
<evidence type="ECO:0000256" key="2">
    <source>
        <dbReference type="ARBA" id="ARBA00022475"/>
    </source>
</evidence>
<name>A0ABQ1JUN6_9PROT</name>
<feature type="transmembrane region" description="Helical" evidence="7">
    <location>
        <begin position="168"/>
        <end position="186"/>
    </location>
</feature>
<reference evidence="10" key="1">
    <citation type="journal article" date="2019" name="Int. J. Syst. Evol. Microbiol.">
        <title>The Global Catalogue of Microorganisms (GCM) 10K type strain sequencing project: providing services to taxonomists for standard genome sequencing and annotation.</title>
        <authorList>
            <consortium name="The Broad Institute Genomics Platform"/>
            <consortium name="The Broad Institute Genome Sequencing Center for Infectious Disease"/>
            <person name="Wu L."/>
            <person name="Ma J."/>
        </authorList>
    </citation>
    <scope>NUCLEOTIDE SEQUENCE [LARGE SCALE GENOMIC DNA]</scope>
    <source>
        <strain evidence="10">CGMCC 1.15928</strain>
    </source>
</reference>
<feature type="transmembrane region" description="Helical" evidence="7">
    <location>
        <begin position="142"/>
        <end position="161"/>
    </location>
</feature>
<proteinExistence type="predicted"/>
<evidence type="ECO:0000256" key="5">
    <source>
        <dbReference type="ARBA" id="ARBA00022989"/>
    </source>
</evidence>
<dbReference type="EMBL" id="BMKF01000002">
    <property type="protein sequence ID" value="GGB78601.1"/>
    <property type="molecule type" value="Genomic_DNA"/>
</dbReference>
<keyword evidence="9" id="KW-0645">Protease</keyword>
<evidence type="ECO:0000259" key="8">
    <source>
        <dbReference type="Pfam" id="PF01694"/>
    </source>
</evidence>
<keyword evidence="2" id="KW-1003">Cell membrane</keyword>
<evidence type="ECO:0000313" key="10">
    <source>
        <dbReference type="Proteomes" id="UP000628854"/>
    </source>
</evidence>